<dbReference type="CDD" id="cd12148">
    <property type="entry name" value="fungal_TF_MHR"/>
    <property type="match status" value="1"/>
</dbReference>
<feature type="transmembrane region" description="Helical" evidence="2">
    <location>
        <begin position="95"/>
        <end position="115"/>
    </location>
</feature>
<keyword evidence="2" id="KW-0812">Transmembrane</keyword>
<comment type="caution">
    <text evidence="4">The sequence shown here is derived from an EMBL/GenBank/DDBJ whole genome shotgun (WGS) entry which is preliminary data.</text>
</comment>
<protein>
    <recommendedName>
        <fullName evidence="3">Xylanolytic transcriptional activator regulatory domain-containing protein</fullName>
    </recommendedName>
</protein>
<evidence type="ECO:0000256" key="2">
    <source>
        <dbReference type="SAM" id="Phobius"/>
    </source>
</evidence>
<feature type="non-terminal residue" evidence="4">
    <location>
        <position position="1"/>
    </location>
</feature>
<dbReference type="EMBL" id="SRPW01004968">
    <property type="protein sequence ID" value="KAG5979347.1"/>
    <property type="molecule type" value="Genomic_DNA"/>
</dbReference>
<organism evidence="4 5">
    <name type="scientific">Claviceps pusilla</name>
    <dbReference type="NCBI Taxonomy" id="123648"/>
    <lineage>
        <taxon>Eukaryota</taxon>
        <taxon>Fungi</taxon>
        <taxon>Dikarya</taxon>
        <taxon>Ascomycota</taxon>
        <taxon>Pezizomycotina</taxon>
        <taxon>Sordariomycetes</taxon>
        <taxon>Hypocreomycetidae</taxon>
        <taxon>Hypocreales</taxon>
        <taxon>Clavicipitaceae</taxon>
        <taxon>Claviceps</taxon>
    </lineage>
</organism>
<dbReference type="PANTHER" id="PTHR47256:SF3">
    <property type="entry name" value="ZN(II)2CYS6 TRANSCRIPTION FACTOR (EUROFUNG)"/>
    <property type="match status" value="1"/>
</dbReference>
<keyword evidence="5" id="KW-1185">Reference proteome</keyword>
<feature type="domain" description="Xylanolytic transcriptional activator regulatory" evidence="3">
    <location>
        <begin position="16"/>
        <end position="114"/>
    </location>
</feature>
<keyword evidence="1" id="KW-0539">Nucleus</keyword>
<feature type="non-terminal residue" evidence="4">
    <location>
        <position position="233"/>
    </location>
</feature>
<accession>A0A9P7N1A9</accession>
<evidence type="ECO:0000313" key="5">
    <source>
        <dbReference type="Proteomes" id="UP000748025"/>
    </source>
</evidence>
<proteinExistence type="predicted"/>
<sequence length="233" mass="27142">YTCRRTKAFSSLSRRDLAEEFLSEAKKLLDLEYGRASVCAVQGLTLLFSVSAYRGTDRAGMLYRFAAYEMFNRLDVEAKYNAMRYDMTKDLERRILSRLAWGLFCFESIVAYVYLQISMIPPPSIPRHFERPFEPPPAPYGRAPAPNVDMFGNTHTSESKSPPFVPGALYLACDVTLMLYSSMQWNMESESFYGTEEDLRVRRRKLHEVRQWREGLPRNMREDINFTPQTCYL</sequence>
<dbReference type="OrthoDB" id="2943660at2759"/>
<evidence type="ECO:0000313" key="4">
    <source>
        <dbReference type="EMBL" id="KAG5979347.1"/>
    </source>
</evidence>
<evidence type="ECO:0000256" key="1">
    <source>
        <dbReference type="ARBA" id="ARBA00023242"/>
    </source>
</evidence>
<dbReference type="AlphaFoldDB" id="A0A9P7N1A9"/>
<dbReference type="Pfam" id="PF04082">
    <property type="entry name" value="Fungal_trans"/>
    <property type="match status" value="1"/>
</dbReference>
<keyword evidence="2" id="KW-1133">Transmembrane helix</keyword>
<dbReference type="PANTHER" id="PTHR47256">
    <property type="entry name" value="ZN(II)2CYS6 TRANSCRIPTION FACTOR (EUROFUNG)-RELATED"/>
    <property type="match status" value="1"/>
</dbReference>
<dbReference type="InterPro" id="IPR007219">
    <property type="entry name" value="XnlR_reg_dom"/>
</dbReference>
<name>A0A9P7N1A9_9HYPO</name>
<gene>
    <name evidence="4" type="ORF">E4U43_006909</name>
</gene>
<dbReference type="InterPro" id="IPR053187">
    <property type="entry name" value="Notoamide_regulator"/>
</dbReference>
<evidence type="ECO:0000259" key="3">
    <source>
        <dbReference type="Pfam" id="PF04082"/>
    </source>
</evidence>
<dbReference type="Proteomes" id="UP000748025">
    <property type="component" value="Unassembled WGS sequence"/>
</dbReference>
<reference evidence="4" key="1">
    <citation type="journal article" date="2020" name="bioRxiv">
        <title>Whole genome comparisons of ergot fungi reveals the divergence and evolution of species within the genus Claviceps are the result of varying mechanisms driving genome evolution and host range expansion.</title>
        <authorList>
            <person name="Wyka S.A."/>
            <person name="Mondo S.J."/>
            <person name="Liu M."/>
            <person name="Dettman J."/>
            <person name="Nalam V."/>
            <person name="Broders K.D."/>
        </authorList>
    </citation>
    <scope>NUCLEOTIDE SEQUENCE</scope>
    <source>
        <strain evidence="4">CCC 602</strain>
    </source>
</reference>
<dbReference type="GO" id="GO:0003677">
    <property type="term" value="F:DNA binding"/>
    <property type="evidence" value="ECO:0007669"/>
    <property type="project" value="InterPro"/>
</dbReference>
<dbReference type="GO" id="GO:0006351">
    <property type="term" value="P:DNA-templated transcription"/>
    <property type="evidence" value="ECO:0007669"/>
    <property type="project" value="InterPro"/>
</dbReference>
<dbReference type="GO" id="GO:0008270">
    <property type="term" value="F:zinc ion binding"/>
    <property type="evidence" value="ECO:0007669"/>
    <property type="project" value="InterPro"/>
</dbReference>
<keyword evidence="2" id="KW-0472">Membrane</keyword>